<dbReference type="EMBL" id="JAAGMN010008955">
    <property type="protein sequence ID" value="NEE21001.1"/>
    <property type="molecule type" value="Genomic_DNA"/>
</dbReference>
<keyword evidence="1" id="KW-0067">ATP-binding</keyword>
<dbReference type="AlphaFoldDB" id="A0A6G3XTC0"/>
<keyword evidence="1" id="KW-0547">Nucleotide-binding</keyword>
<evidence type="ECO:0000313" key="1">
    <source>
        <dbReference type="EMBL" id="NEE21001.1"/>
    </source>
</evidence>
<accession>A0A6G3XTC0</accession>
<protein>
    <submittedName>
        <fullName evidence="1">ATP-binding protein</fullName>
    </submittedName>
</protein>
<proteinExistence type="predicted"/>
<reference evidence="1" key="1">
    <citation type="submission" date="2020-01" db="EMBL/GenBank/DDBJ databases">
        <title>Insect and environment-associated Actinomycetes.</title>
        <authorList>
            <person name="Currrie C."/>
            <person name="Chevrette M."/>
            <person name="Carlson C."/>
            <person name="Stubbendieck R."/>
            <person name="Wendt-Pienkowski E."/>
        </authorList>
    </citation>
    <scope>NUCLEOTIDE SEQUENCE</scope>
    <source>
        <strain evidence="1">SID7499</strain>
    </source>
</reference>
<gene>
    <name evidence="1" type="ORF">G3M58_82890</name>
</gene>
<sequence>RWGVDLLPRGKTTWFEMRISDR</sequence>
<comment type="caution">
    <text evidence="1">The sequence shown here is derived from an EMBL/GenBank/DDBJ whole genome shotgun (WGS) entry which is preliminary data.</text>
</comment>
<dbReference type="GO" id="GO:0005524">
    <property type="term" value="F:ATP binding"/>
    <property type="evidence" value="ECO:0007669"/>
    <property type="project" value="UniProtKB-KW"/>
</dbReference>
<feature type="non-terminal residue" evidence="1">
    <location>
        <position position="1"/>
    </location>
</feature>
<organism evidence="1">
    <name type="scientific">Streptomyces sp. SID7499</name>
    <dbReference type="NCBI Taxonomy" id="2706086"/>
    <lineage>
        <taxon>Bacteria</taxon>
        <taxon>Bacillati</taxon>
        <taxon>Actinomycetota</taxon>
        <taxon>Actinomycetes</taxon>
        <taxon>Kitasatosporales</taxon>
        <taxon>Streptomycetaceae</taxon>
        <taxon>Streptomyces</taxon>
    </lineage>
</organism>
<name>A0A6G3XTC0_9ACTN</name>